<dbReference type="InterPro" id="IPR036770">
    <property type="entry name" value="Ankyrin_rpt-contain_sf"/>
</dbReference>
<gene>
    <name evidence="2" type="ORF">K458DRAFT_181739</name>
</gene>
<feature type="region of interest" description="Disordered" evidence="1">
    <location>
        <begin position="201"/>
        <end position="257"/>
    </location>
</feature>
<proteinExistence type="predicted"/>
<reference evidence="2" key="1">
    <citation type="journal article" date="2020" name="Stud. Mycol.">
        <title>101 Dothideomycetes genomes: a test case for predicting lifestyles and emergence of pathogens.</title>
        <authorList>
            <person name="Haridas S."/>
            <person name="Albert R."/>
            <person name="Binder M."/>
            <person name="Bloem J."/>
            <person name="Labutti K."/>
            <person name="Salamov A."/>
            <person name="Andreopoulos B."/>
            <person name="Baker S."/>
            <person name="Barry K."/>
            <person name="Bills G."/>
            <person name="Bluhm B."/>
            <person name="Cannon C."/>
            <person name="Castanera R."/>
            <person name="Culley D."/>
            <person name="Daum C."/>
            <person name="Ezra D."/>
            <person name="Gonzalez J."/>
            <person name="Henrissat B."/>
            <person name="Kuo A."/>
            <person name="Liang C."/>
            <person name="Lipzen A."/>
            <person name="Lutzoni F."/>
            <person name="Magnuson J."/>
            <person name="Mondo S."/>
            <person name="Nolan M."/>
            <person name="Ohm R."/>
            <person name="Pangilinan J."/>
            <person name="Park H.-J."/>
            <person name="Ramirez L."/>
            <person name="Alfaro M."/>
            <person name="Sun H."/>
            <person name="Tritt A."/>
            <person name="Yoshinaga Y."/>
            <person name="Zwiers L.-H."/>
            <person name="Turgeon B."/>
            <person name="Goodwin S."/>
            <person name="Spatafora J."/>
            <person name="Crous P."/>
            <person name="Grigoriev I."/>
        </authorList>
    </citation>
    <scope>NUCLEOTIDE SEQUENCE</scope>
    <source>
        <strain evidence="2">CBS 122367</strain>
    </source>
</reference>
<dbReference type="Proteomes" id="UP000799291">
    <property type="component" value="Unassembled WGS sequence"/>
</dbReference>
<name>A0A6G1IED5_9PLEO</name>
<dbReference type="Gene3D" id="1.25.40.20">
    <property type="entry name" value="Ankyrin repeat-containing domain"/>
    <property type="match status" value="1"/>
</dbReference>
<feature type="compositionally biased region" description="Polar residues" evidence="1">
    <location>
        <begin position="202"/>
        <end position="211"/>
    </location>
</feature>
<accession>A0A6G1IED5</accession>
<evidence type="ECO:0000256" key="1">
    <source>
        <dbReference type="SAM" id="MobiDB-lite"/>
    </source>
</evidence>
<evidence type="ECO:0000313" key="3">
    <source>
        <dbReference type="Proteomes" id="UP000799291"/>
    </source>
</evidence>
<protein>
    <submittedName>
        <fullName evidence="2">Uncharacterized protein</fullName>
    </submittedName>
</protein>
<dbReference type="SUPFAM" id="SSF48403">
    <property type="entry name" value="Ankyrin repeat"/>
    <property type="match status" value="1"/>
</dbReference>
<feature type="compositionally biased region" description="Basic and acidic residues" evidence="1">
    <location>
        <begin position="241"/>
        <end position="257"/>
    </location>
</feature>
<dbReference type="AlphaFoldDB" id="A0A6G1IED5"/>
<sequence>MPPQPAFGDPEKPENISKYRALLRLALCWGLHYDHKEFSSMLQEYGIFSKRGEVKKGIIRNALVAVLGKHWHKLLPADTIAQGKSTIFEVRMRILKHESEQLRDAVMDMRDLLAAFELDNDDGVFINSIDGAFDASDPQSWIQDSRRRIHPFLESSMETGPFRPQAKNGMIGGDTSVEADLCLLIGDKLGDDMTEERRETFITPSSVQADQFYSPGPVDWPQTNRRYSPLWEPAKAPSKRQPREGRKNGVSDSVSRRAESIRKLSAWKRGRMNRPLMTQEACQRISQFFPPYRLPMDCHEKFNAVRGVRWMHLIRETVILPKVFCTQASLCDDCGIYRDLYDRGTTILIHNEEALPSKWQDRFGNTKCHYFASYLTADSDDTRLYRSLGNSKIRWCLNDAAQSWLFALDPASLNHSIKALRKVLNSCRKEDFFQKPSNDYLSNQDCHGQTWLHQYLYHGDWLPMERFVETESTLPNGILRLCEDYNINPCVRDNMNRTVIQFLWEHKGNGPSDIGVSDMLRELKYTSPAPELASWNYSYQRVRCWTTWFREAGAANSGDCLDGIRMSLNGLDFETLRSYDQSGDTLLLAFISYVNSARSENTMSARNVQDTLKAILHNSPRADMRNRKGQTPLHLATALALPHIVATIILHIGSSPATGPKKVVKSIAVESYDGTSLLTDLRSTYWKARNLENALLLEADAMVCACLVTNAVAGILPDGNHEFRPFMQFYSESKKREIDGSSLEKGRQVKHRLK</sequence>
<keyword evidence="3" id="KW-1185">Reference proteome</keyword>
<dbReference type="OrthoDB" id="10677670at2759"/>
<evidence type="ECO:0000313" key="2">
    <source>
        <dbReference type="EMBL" id="KAF2676572.1"/>
    </source>
</evidence>
<organism evidence="2 3">
    <name type="scientific">Lentithecium fluviatile CBS 122367</name>
    <dbReference type="NCBI Taxonomy" id="1168545"/>
    <lineage>
        <taxon>Eukaryota</taxon>
        <taxon>Fungi</taxon>
        <taxon>Dikarya</taxon>
        <taxon>Ascomycota</taxon>
        <taxon>Pezizomycotina</taxon>
        <taxon>Dothideomycetes</taxon>
        <taxon>Pleosporomycetidae</taxon>
        <taxon>Pleosporales</taxon>
        <taxon>Massarineae</taxon>
        <taxon>Lentitheciaceae</taxon>
        <taxon>Lentithecium</taxon>
    </lineage>
</organism>
<dbReference type="EMBL" id="MU005633">
    <property type="protein sequence ID" value="KAF2676572.1"/>
    <property type="molecule type" value="Genomic_DNA"/>
</dbReference>